<accession>A0ABS8CPX1</accession>
<keyword evidence="6" id="KW-0812">Transmembrane</keyword>
<dbReference type="InterPro" id="IPR058781">
    <property type="entry name" value="HH_AprE-like"/>
</dbReference>
<evidence type="ECO:0000256" key="4">
    <source>
        <dbReference type="ARBA" id="ARBA00022475"/>
    </source>
</evidence>
<keyword evidence="13" id="KW-1185">Reference proteome</keyword>
<comment type="similarity">
    <text evidence="2 9">Belongs to the membrane fusion protein (MFP) (TC 8.A.1) family.</text>
</comment>
<evidence type="ECO:0000259" key="10">
    <source>
        <dbReference type="Pfam" id="PF25994"/>
    </source>
</evidence>
<name>A0ABS8CPX1_9RHOB</name>
<organism evidence="12 13">
    <name type="scientific">Pseudogemmobacter faecipullorum</name>
    <dbReference type="NCBI Taxonomy" id="2755041"/>
    <lineage>
        <taxon>Bacteria</taxon>
        <taxon>Pseudomonadati</taxon>
        <taxon>Pseudomonadota</taxon>
        <taxon>Alphaproteobacteria</taxon>
        <taxon>Rhodobacterales</taxon>
        <taxon>Paracoccaceae</taxon>
        <taxon>Pseudogemmobacter</taxon>
    </lineage>
</organism>
<keyword evidence="5 9" id="KW-0997">Cell inner membrane</keyword>
<reference evidence="12 13" key="1">
    <citation type="submission" date="2020-07" db="EMBL/GenBank/DDBJ databases">
        <title>Pseudogemmobacter sp. nov., isolated from poultry manure in Taiwan.</title>
        <authorList>
            <person name="Lin S.-Y."/>
            <person name="Tang Y.-S."/>
            <person name="Young C.-C."/>
        </authorList>
    </citation>
    <scope>NUCLEOTIDE SEQUENCE [LARGE SCALE GENOMIC DNA]</scope>
    <source>
        <strain evidence="12 13">CC-YST710</strain>
    </source>
</reference>
<dbReference type="PRINTS" id="PR01490">
    <property type="entry name" value="RTXTOXIND"/>
</dbReference>
<comment type="caution">
    <text evidence="12">The sequence shown here is derived from an EMBL/GenBank/DDBJ whole genome shotgun (WGS) entry which is preliminary data.</text>
</comment>
<feature type="domain" description="AprE-like long alpha-helical hairpin" evidence="10">
    <location>
        <begin position="94"/>
        <end position="283"/>
    </location>
</feature>
<dbReference type="PANTHER" id="PTHR30386:SF17">
    <property type="entry name" value="ALKALINE PROTEASE SECRETION PROTEIN APRE"/>
    <property type="match status" value="1"/>
</dbReference>
<dbReference type="RefSeq" id="WP_226936908.1">
    <property type="nucleotide sequence ID" value="NZ_JACDXX010000016.1"/>
</dbReference>
<dbReference type="Pfam" id="PF25994">
    <property type="entry name" value="HH_AprE"/>
    <property type="match status" value="1"/>
</dbReference>
<protein>
    <recommendedName>
        <fullName evidence="9">Membrane fusion protein (MFP) family protein</fullName>
    </recommendedName>
</protein>
<proteinExistence type="inferred from homology"/>
<dbReference type="Gene3D" id="2.40.50.100">
    <property type="match status" value="1"/>
</dbReference>
<evidence type="ECO:0000256" key="6">
    <source>
        <dbReference type="ARBA" id="ARBA00022692"/>
    </source>
</evidence>
<dbReference type="Gene3D" id="2.40.30.170">
    <property type="match status" value="1"/>
</dbReference>
<gene>
    <name evidence="12" type="ORF">H0485_15720</name>
</gene>
<keyword evidence="7" id="KW-1133">Transmembrane helix</keyword>
<dbReference type="NCBIfam" id="TIGR01843">
    <property type="entry name" value="type_I_hlyD"/>
    <property type="match status" value="1"/>
</dbReference>
<dbReference type="Proteomes" id="UP001198571">
    <property type="component" value="Unassembled WGS sequence"/>
</dbReference>
<evidence type="ECO:0000256" key="9">
    <source>
        <dbReference type="RuleBase" id="RU365093"/>
    </source>
</evidence>
<dbReference type="Pfam" id="PF26002">
    <property type="entry name" value="Beta-barrel_AprE"/>
    <property type="match status" value="1"/>
</dbReference>
<evidence type="ECO:0000256" key="8">
    <source>
        <dbReference type="ARBA" id="ARBA00023136"/>
    </source>
</evidence>
<evidence type="ECO:0000256" key="2">
    <source>
        <dbReference type="ARBA" id="ARBA00009477"/>
    </source>
</evidence>
<evidence type="ECO:0000256" key="3">
    <source>
        <dbReference type="ARBA" id="ARBA00022448"/>
    </source>
</evidence>
<feature type="domain" description="AprE-like beta-barrel" evidence="11">
    <location>
        <begin position="326"/>
        <end position="415"/>
    </location>
</feature>
<keyword evidence="3 9" id="KW-0813">Transport</keyword>
<dbReference type="InterPro" id="IPR010129">
    <property type="entry name" value="T1SS_HlyD"/>
</dbReference>
<evidence type="ECO:0000259" key="11">
    <source>
        <dbReference type="Pfam" id="PF26002"/>
    </source>
</evidence>
<dbReference type="InterPro" id="IPR058982">
    <property type="entry name" value="Beta-barrel_AprE"/>
</dbReference>
<comment type="subcellular location">
    <subcellularLocation>
        <location evidence="1 9">Cell inner membrane</location>
        <topology evidence="1 9">Single-pass membrane protein</topology>
    </subcellularLocation>
</comment>
<dbReference type="PANTHER" id="PTHR30386">
    <property type="entry name" value="MEMBRANE FUSION SUBUNIT OF EMRAB-TOLC MULTIDRUG EFFLUX PUMP"/>
    <property type="match status" value="1"/>
</dbReference>
<dbReference type="InterPro" id="IPR050739">
    <property type="entry name" value="MFP"/>
</dbReference>
<dbReference type="EMBL" id="JACDXX010000016">
    <property type="protein sequence ID" value="MCB5411439.1"/>
    <property type="molecule type" value="Genomic_DNA"/>
</dbReference>
<evidence type="ECO:0000256" key="1">
    <source>
        <dbReference type="ARBA" id="ARBA00004377"/>
    </source>
</evidence>
<evidence type="ECO:0000256" key="5">
    <source>
        <dbReference type="ARBA" id="ARBA00022519"/>
    </source>
</evidence>
<sequence>MSRSHDPGPKPWSMRQPLALGFGALAVLVLGFGLWGSVSTLSGAVVAPGQIEVEQNRQVVQHPDGGVVAAIEVIEGGRVAAGDVLIRLDGGLLKTELAIVEGRLSEAIAQRARLVAERDRLAAPVFPEALLQEAALRAEVAEQIEGQTSLFIARTEAADQEKAQLQRQVGQIRARISGFDAQQEAVEVQLSLIRQELTSQQSLLDRGLTQVGSVLALQREEARLMGQAGDLISSRAQAEERITEIELAIGNIDVVQREEATDRLRESAPLELELAERRSSLRERIDRLDIRAPVSGIVLGLTVTTPRAVLRAADPVLYIVPQDRPLVIAARISPIDVDQVWVGQETELVFSAFSARSTPQLKGRVSLVSADAFNDQNAQVSFYRAEIVLEPGEIDRLEGLVLMPGMPVEAFIRTESRTPLAWLLKPFTDYFNRAMRET</sequence>
<evidence type="ECO:0000313" key="12">
    <source>
        <dbReference type="EMBL" id="MCB5411439.1"/>
    </source>
</evidence>
<keyword evidence="8" id="KW-0472">Membrane</keyword>
<evidence type="ECO:0000256" key="7">
    <source>
        <dbReference type="ARBA" id="ARBA00022989"/>
    </source>
</evidence>
<keyword evidence="4 9" id="KW-1003">Cell membrane</keyword>
<evidence type="ECO:0000313" key="13">
    <source>
        <dbReference type="Proteomes" id="UP001198571"/>
    </source>
</evidence>